<dbReference type="PANTHER" id="PTHR31668:SF20">
    <property type="entry name" value="ZN(II)2CYS6 TRANSCRIPTION FACTOR (EUROFUNG)"/>
    <property type="match status" value="1"/>
</dbReference>
<organism evidence="4 5">
    <name type="scientific">Pseudomassariella vexata</name>
    <dbReference type="NCBI Taxonomy" id="1141098"/>
    <lineage>
        <taxon>Eukaryota</taxon>
        <taxon>Fungi</taxon>
        <taxon>Dikarya</taxon>
        <taxon>Ascomycota</taxon>
        <taxon>Pezizomycotina</taxon>
        <taxon>Sordariomycetes</taxon>
        <taxon>Xylariomycetidae</taxon>
        <taxon>Amphisphaeriales</taxon>
        <taxon>Pseudomassariaceae</taxon>
        <taxon>Pseudomassariella</taxon>
    </lineage>
</organism>
<feature type="compositionally biased region" description="Basic and acidic residues" evidence="2">
    <location>
        <begin position="1"/>
        <end position="10"/>
    </location>
</feature>
<evidence type="ECO:0000313" key="4">
    <source>
        <dbReference type="EMBL" id="ORY59753.1"/>
    </source>
</evidence>
<dbReference type="InterPro" id="IPR001138">
    <property type="entry name" value="Zn2Cys6_DnaBD"/>
</dbReference>
<dbReference type="Proteomes" id="UP000193689">
    <property type="component" value="Unassembled WGS sequence"/>
</dbReference>
<keyword evidence="1" id="KW-0539">Nucleus</keyword>
<accession>A0A1Y2DKI7</accession>
<dbReference type="GeneID" id="63777224"/>
<dbReference type="PROSITE" id="PS00463">
    <property type="entry name" value="ZN2_CY6_FUNGAL_1"/>
    <property type="match status" value="1"/>
</dbReference>
<dbReference type="PROSITE" id="PS50048">
    <property type="entry name" value="ZN2_CY6_FUNGAL_2"/>
    <property type="match status" value="1"/>
</dbReference>
<dbReference type="RefSeq" id="XP_040712327.1">
    <property type="nucleotide sequence ID" value="XM_040861012.1"/>
</dbReference>
<name>A0A1Y2DKI7_9PEZI</name>
<dbReference type="CDD" id="cd12148">
    <property type="entry name" value="fungal_TF_MHR"/>
    <property type="match status" value="1"/>
</dbReference>
<dbReference type="SUPFAM" id="SSF57701">
    <property type="entry name" value="Zn2/Cys6 DNA-binding domain"/>
    <property type="match status" value="1"/>
</dbReference>
<dbReference type="CDD" id="cd00067">
    <property type="entry name" value="GAL4"/>
    <property type="match status" value="1"/>
</dbReference>
<evidence type="ECO:0000259" key="3">
    <source>
        <dbReference type="PROSITE" id="PS50048"/>
    </source>
</evidence>
<dbReference type="InterPro" id="IPR050797">
    <property type="entry name" value="Carb_Metab_Trans_Reg"/>
</dbReference>
<dbReference type="PANTHER" id="PTHR31668">
    <property type="entry name" value="GLUCOSE TRANSPORT TRANSCRIPTION REGULATOR RGT1-RELATED-RELATED"/>
    <property type="match status" value="1"/>
</dbReference>
<evidence type="ECO:0000313" key="5">
    <source>
        <dbReference type="Proteomes" id="UP000193689"/>
    </source>
</evidence>
<reference evidence="4 5" key="1">
    <citation type="submission" date="2016-07" db="EMBL/GenBank/DDBJ databases">
        <title>Pervasive Adenine N6-methylation of Active Genes in Fungi.</title>
        <authorList>
            <consortium name="DOE Joint Genome Institute"/>
            <person name="Mondo S.J."/>
            <person name="Dannebaum R.O."/>
            <person name="Kuo R.C."/>
            <person name="Labutti K."/>
            <person name="Haridas S."/>
            <person name="Kuo A."/>
            <person name="Salamov A."/>
            <person name="Ahrendt S.R."/>
            <person name="Lipzen A."/>
            <person name="Sullivan W."/>
            <person name="Andreopoulos W.B."/>
            <person name="Clum A."/>
            <person name="Lindquist E."/>
            <person name="Daum C."/>
            <person name="Ramamoorthy G.K."/>
            <person name="Gryganskyi A."/>
            <person name="Culley D."/>
            <person name="Magnuson J.K."/>
            <person name="James T.Y."/>
            <person name="O'Malley M.A."/>
            <person name="Stajich J.E."/>
            <person name="Spatafora J.W."/>
            <person name="Visel A."/>
            <person name="Grigoriev I.V."/>
        </authorList>
    </citation>
    <scope>NUCLEOTIDE SEQUENCE [LARGE SCALE GENOMIC DNA]</scope>
    <source>
        <strain evidence="4 5">CBS 129021</strain>
    </source>
</reference>
<evidence type="ECO:0000256" key="1">
    <source>
        <dbReference type="ARBA" id="ARBA00023242"/>
    </source>
</evidence>
<dbReference type="GO" id="GO:0008270">
    <property type="term" value="F:zinc ion binding"/>
    <property type="evidence" value="ECO:0007669"/>
    <property type="project" value="InterPro"/>
</dbReference>
<keyword evidence="5" id="KW-1185">Reference proteome</keyword>
<gene>
    <name evidence="4" type="ORF">BCR38DRAFT_445402</name>
</gene>
<evidence type="ECO:0000256" key="2">
    <source>
        <dbReference type="SAM" id="MobiDB-lite"/>
    </source>
</evidence>
<sequence>MTTSHEDNRADSSSPVSGADGLQVAYRPLSNSGKPAAQRMKRTQVSRACARCRRLQKGCSEVRPCQRCVKTGLAEQCLASGIAPPLQPPAREHQQHYDAYMIGTPGSITSPSLSSLDLPITPQAFTSFARESFQRQIDLLPAAVIDHCTERFFARLRPTIPILTPEYVATLRRSVAEASEASNEAYCVLLGMCTMVLLQVEPPESRPVGSGDRIVAKTNAKYGWILLDEALAAHRHLSRQSNPIFEHVLFNFFLYACHAALFHHSQAFFFLRETTTLCMLLKIEMLPDLTRVLAERLFWVLVASERSHAIRYKRPITLQITASSPSFMPSSTSPVNSALETSELAGFWCLAALFQPLDTSFIAILNAETLSCPPSSSALDGIESSVNAALHYSPSPPSTLHQTQKANLRVTQLWLRIILWQVRLRLGQLFEAPPGSAASSHTYHYPLVVAKDLAMSTRDLELASMNVHGVGLTEKLFDIACVVINVLARVPVGIMRAAAEEDVRYLRGLIRELPGGKTVYERLLVKHLVAVLPGMVRG</sequence>
<dbReference type="AlphaFoldDB" id="A0A1Y2DKI7"/>
<dbReference type="InterPro" id="IPR036864">
    <property type="entry name" value="Zn2-C6_fun-type_DNA-bd_sf"/>
</dbReference>
<proteinExistence type="predicted"/>
<dbReference type="GO" id="GO:0000981">
    <property type="term" value="F:DNA-binding transcription factor activity, RNA polymerase II-specific"/>
    <property type="evidence" value="ECO:0007669"/>
    <property type="project" value="InterPro"/>
</dbReference>
<dbReference type="STRING" id="1141098.A0A1Y2DKI7"/>
<dbReference type="OrthoDB" id="4132249at2759"/>
<feature type="domain" description="Zn(2)-C6 fungal-type" evidence="3">
    <location>
        <begin position="48"/>
        <end position="77"/>
    </location>
</feature>
<protein>
    <recommendedName>
        <fullName evidence="3">Zn(2)-C6 fungal-type domain-containing protein</fullName>
    </recommendedName>
</protein>
<dbReference type="EMBL" id="MCFJ01000013">
    <property type="protein sequence ID" value="ORY59753.1"/>
    <property type="molecule type" value="Genomic_DNA"/>
</dbReference>
<dbReference type="SMART" id="SM00066">
    <property type="entry name" value="GAL4"/>
    <property type="match status" value="1"/>
</dbReference>
<dbReference type="InParanoid" id="A0A1Y2DKI7"/>
<feature type="region of interest" description="Disordered" evidence="2">
    <location>
        <begin position="1"/>
        <end position="20"/>
    </location>
</feature>
<comment type="caution">
    <text evidence="4">The sequence shown here is derived from an EMBL/GenBank/DDBJ whole genome shotgun (WGS) entry which is preliminary data.</text>
</comment>